<feature type="transmembrane region" description="Helical" evidence="1">
    <location>
        <begin position="557"/>
        <end position="578"/>
    </location>
</feature>
<keyword evidence="1" id="KW-0812">Transmembrane</keyword>
<proteinExistence type="predicted"/>
<reference evidence="3 4" key="1">
    <citation type="submission" date="2018-06" db="EMBL/GenBank/DDBJ databases">
        <authorList>
            <consortium name="Pathogen Informatics"/>
            <person name="Doyle S."/>
        </authorList>
    </citation>
    <scope>NUCLEOTIDE SEQUENCE [LARGE SCALE GENOMIC DNA]</scope>
    <source>
        <strain evidence="3 4">NCTC13337</strain>
    </source>
</reference>
<feature type="domain" description="Transglutaminase-like" evidence="2">
    <location>
        <begin position="412"/>
        <end position="483"/>
    </location>
</feature>
<dbReference type="RefSeq" id="WP_072576642.1">
    <property type="nucleotide sequence ID" value="NZ_LWHB01000088.1"/>
</dbReference>
<feature type="transmembrane region" description="Helical" evidence="1">
    <location>
        <begin position="175"/>
        <end position="193"/>
    </location>
</feature>
<dbReference type="AlphaFoldDB" id="A0A380N029"/>
<feature type="transmembrane region" description="Helical" evidence="1">
    <location>
        <begin position="25"/>
        <end position="53"/>
    </location>
</feature>
<keyword evidence="4" id="KW-1185">Reference proteome</keyword>
<evidence type="ECO:0000259" key="2">
    <source>
        <dbReference type="SMART" id="SM00460"/>
    </source>
</evidence>
<dbReference type="Pfam" id="PF01841">
    <property type="entry name" value="Transglut_core"/>
    <property type="match status" value="1"/>
</dbReference>
<dbReference type="SUPFAM" id="SSF54001">
    <property type="entry name" value="Cysteine proteinases"/>
    <property type="match status" value="1"/>
</dbReference>
<dbReference type="EMBL" id="UHIC01000001">
    <property type="protein sequence ID" value="SUO97878.1"/>
    <property type="molecule type" value="Genomic_DNA"/>
</dbReference>
<evidence type="ECO:0000313" key="4">
    <source>
        <dbReference type="Proteomes" id="UP000254601"/>
    </source>
</evidence>
<keyword evidence="1" id="KW-0472">Membrane</keyword>
<dbReference type="InterPro" id="IPR021878">
    <property type="entry name" value="TgpA_N"/>
</dbReference>
<accession>A0A380N029</accession>
<dbReference type="Gene3D" id="3.10.620.30">
    <property type="match status" value="1"/>
</dbReference>
<name>A0A380N029_9GAMM</name>
<dbReference type="PANTHER" id="PTHR42736:SF1">
    <property type="entry name" value="PROTEIN-GLUTAMINE GAMMA-GLUTAMYLTRANSFERASE"/>
    <property type="match status" value="1"/>
</dbReference>
<dbReference type="PANTHER" id="PTHR42736">
    <property type="entry name" value="PROTEIN-GLUTAMINE GAMMA-GLUTAMYLTRANSFERASE"/>
    <property type="match status" value="1"/>
</dbReference>
<dbReference type="InterPro" id="IPR002931">
    <property type="entry name" value="Transglutaminase-like"/>
</dbReference>
<feature type="transmembrane region" description="Helical" evidence="1">
    <location>
        <begin position="88"/>
        <end position="108"/>
    </location>
</feature>
<dbReference type="InterPro" id="IPR038765">
    <property type="entry name" value="Papain-like_cys_pep_sf"/>
</dbReference>
<feature type="transmembrane region" description="Helical" evidence="1">
    <location>
        <begin position="115"/>
        <end position="132"/>
    </location>
</feature>
<protein>
    <submittedName>
        <fullName evidence="3">Domain of uncharacterized function (DUF3488)</fullName>
    </submittedName>
</protein>
<gene>
    <name evidence="3" type="ORF">NCTC13337_02666</name>
</gene>
<dbReference type="SMART" id="SM00460">
    <property type="entry name" value="TGc"/>
    <property type="match status" value="1"/>
</dbReference>
<evidence type="ECO:0000313" key="3">
    <source>
        <dbReference type="EMBL" id="SUO97878.1"/>
    </source>
</evidence>
<organism evidence="3 4">
    <name type="scientific">Suttonella ornithocola</name>
    <dbReference type="NCBI Taxonomy" id="279832"/>
    <lineage>
        <taxon>Bacteria</taxon>
        <taxon>Pseudomonadati</taxon>
        <taxon>Pseudomonadota</taxon>
        <taxon>Gammaproteobacteria</taxon>
        <taxon>Cardiobacteriales</taxon>
        <taxon>Cardiobacteriaceae</taxon>
        <taxon>Suttonella</taxon>
    </lineage>
</organism>
<keyword evidence="1" id="KW-1133">Transmembrane helix</keyword>
<feature type="transmembrane region" description="Helical" evidence="1">
    <location>
        <begin position="138"/>
        <end position="154"/>
    </location>
</feature>
<dbReference type="Proteomes" id="UP000254601">
    <property type="component" value="Unassembled WGS sequence"/>
</dbReference>
<sequence>MKKLQWISAADYHNRLSSALWRKTLAAYTLTLLPLLFFLPLPFTVLLSIAVIIKWIAIWQEKPNLAIIGVLIIFPIGVFLLFTQYRQLGITFSFVALLTVMATCKLLESRNIRDTRVLFLLAMSLMLAFLMYTQSFAIFLYLIFIIAINLYALSQVTARGSRLPVFARWKDIAKLLGFALPFAIIVFFAFPRMNPLWGLPRPSGQGITGLPEEMSMGDLAGLAQSNEISFRVRFKDGKIPRGDQLYWRGPVLWTFDGKNWRQRAQDFSQPLEPLNINKQSAINYEFIPVKPSINWLTALDITTNIPHNARIGSAYQIKMPIRQKGEQRYNLTSMLDYQLDPQALSKRDRTDATQLPKHIDLTQTRNLARQLYQSGGQTTEGFANNFLKHIANEEYYYSLEPMPGAGDVEKFLFEQKIGFCEHYANAMTLAARSINIPARVVIGYQGGSPNPFTDDFIVREENAHAWVELWIEKKGWTRFDPTAAVAPYRIQNARLDSQSLSGADERAWGSRMAEKFAAIAWMRNAMEASQAFWQNWVINLNKDRQDSLLGDIGLSKMSISTVIIVLSIVLIGFIWLLYQWWQRRPRTDDDALAKAARHLLKKLSKHNMHKLTNESFAQFLRRVGEQHLLTNQPKAWQTAAEQYENIRYREQKEATEQLIKQLKKLDKTLI</sequence>
<dbReference type="InterPro" id="IPR052901">
    <property type="entry name" value="Bact_TGase-like"/>
</dbReference>
<feature type="transmembrane region" description="Helical" evidence="1">
    <location>
        <begin position="65"/>
        <end position="82"/>
    </location>
</feature>
<dbReference type="Pfam" id="PF11992">
    <property type="entry name" value="TgpA_N"/>
    <property type="match status" value="1"/>
</dbReference>
<dbReference type="OrthoDB" id="9804872at2"/>
<evidence type="ECO:0000256" key="1">
    <source>
        <dbReference type="SAM" id="Phobius"/>
    </source>
</evidence>